<dbReference type="InterPro" id="IPR044926">
    <property type="entry name" value="RGS_subdomain_2"/>
</dbReference>
<accession>A0AAD5TKU9</accession>
<organism evidence="2 3">
    <name type="scientific">Geranomyces variabilis</name>
    <dbReference type="NCBI Taxonomy" id="109894"/>
    <lineage>
        <taxon>Eukaryota</taxon>
        <taxon>Fungi</taxon>
        <taxon>Fungi incertae sedis</taxon>
        <taxon>Chytridiomycota</taxon>
        <taxon>Chytridiomycota incertae sedis</taxon>
        <taxon>Chytridiomycetes</taxon>
        <taxon>Spizellomycetales</taxon>
        <taxon>Powellomycetaceae</taxon>
        <taxon>Geranomyces</taxon>
    </lineage>
</organism>
<sequence length="184" mass="20673">MALQGRNKYKISLTAVLHDEVEYPFSLANFDKYVRKEHSEENLEFFQAISRYRERAAKVYPSVNSSLRSRRTTSHGSVRSISSAFASQASLGASPNGPSRERIGGAASEEAIDAGERDKLKDEVDKLVALYVVPGAEKEVNVPATLRKKLMIEVNDKKNYHPDIFKPVEQHVYLMVRYFCGGGF</sequence>
<evidence type="ECO:0000259" key="1">
    <source>
        <dbReference type="PROSITE" id="PS50132"/>
    </source>
</evidence>
<dbReference type="AlphaFoldDB" id="A0AAD5TKU9"/>
<dbReference type="PANTHER" id="PTHR39466:SF1">
    <property type="entry name" value="RGS DOMAIN-CONTAINING PROTEIN"/>
    <property type="match status" value="1"/>
</dbReference>
<protein>
    <recommendedName>
        <fullName evidence="1">RGS domain-containing protein</fullName>
    </recommendedName>
</protein>
<evidence type="ECO:0000313" key="3">
    <source>
        <dbReference type="Proteomes" id="UP001212152"/>
    </source>
</evidence>
<dbReference type="PANTHER" id="PTHR39466">
    <property type="entry name" value="RGS DOMAIN-CONTAINING PROTEIN"/>
    <property type="match status" value="1"/>
</dbReference>
<dbReference type="InterPro" id="IPR016137">
    <property type="entry name" value="RGS"/>
</dbReference>
<keyword evidence="3" id="KW-1185">Reference proteome</keyword>
<dbReference type="Gene3D" id="1.10.167.10">
    <property type="entry name" value="Regulator of G-protein Signalling 4, domain 2"/>
    <property type="match status" value="1"/>
</dbReference>
<dbReference type="EMBL" id="JADGJQ010000021">
    <property type="protein sequence ID" value="KAJ3179382.1"/>
    <property type="molecule type" value="Genomic_DNA"/>
</dbReference>
<gene>
    <name evidence="2" type="ORF">HDU87_002991</name>
</gene>
<feature type="domain" description="RGS" evidence="1">
    <location>
        <begin position="16"/>
        <end position="53"/>
    </location>
</feature>
<dbReference type="PROSITE" id="PS50132">
    <property type="entry name" value="RGS"/>
    <property type="match status" value="1"/>
</dbReference>
<comment type="caution">
    <text evidence="2">The sequence shown here is derived from an EMBL/GenBank/DDBJ whole genome shotgun (WGS) entry which is preliminary data.</text>
</comment>
<dbReference type="SUPFAM" id="SSF48097">
    <property type="entry name" value="Regulator of G-protein signaling, RGS"/>
    <property type="match status" value="1"/>
</dbReference>
<dbReference type="Proteomes" id="UP001212152">
    <property type="component" value="Unassembled WGS sequence"/>
</dbReference>
<dbReference type="InterPro" id="IPR036305">
    <property type="entry name" value="RGS_sf"/>
</dbReference>
<reference evidence="2" key="1">
    <citation type="submission" date="2020-05" db="EMBL/GenBank/DDBJ databases">
        <title>Phylogenomic resolution of chytrid fungi.</title>
        <authorList>
            <person name="Stajich J.E."/>
            <person name="Amses K."/>
            <person name="Simmons R."/>
            <person name="Seto K."/>
            <person name="Myers J."/>
            <person name="Bonds A."/>
            <person name="Quandt C.A."/>
            <person name="Barry K."/>
            <person name="Liu P."/>
            <person name="Grigoriev I."/>
            <person name="Longcore J.E."/>
            <person name="James T.Y."/>
        </authorList>
    </citation>
    <scope>NUCLEOTIDE SEQUENCE</scope>
    <source>
        <strain evidence="2">JEL0379</strain>
    </source>
</reference>
<evidence type="ECO:0000313" key="2">
    <source>
        <dbReference type="EMBL" id="KAJ3179382.1"/>
    </source>
</evidence>
<proteinExistence type="predicted"/>
<name>A0AAD5TKU9_9FUNG</name>